<evidence type="ECO:0000313" key="2">
    <source>
        <dbReference type="Proteomes" id="UP000177061"/>
    </source>
</evidence>
<accession>A0A1G2FFR4</accession>
<dbReference type="AlphaFoldDB" id="A0A1G2FFR4"/>
<evidence type="ECO:0000313" key="1">
    <source>
        <dbReference type="EMBL" id="OGZ36893.1"/>
    </source>
</evidence>
<dbReference type="EMBL" id="MHNB01000019">
    <property type="protein sequence ID" value="OGZ36893.1"/>
    <property type="molecule type" value="Genomic_DNA"/>
</dbReference>
<dbReference type="Proteomes" id="UP000177061">
    <property type="component" value="Unassembled WGS sequence"/>
</dbReference>
<protein>
    <submittedName>
        <fullName evidence="1">Uncharacterized protein</fullName>
    </submittedName>
</protein>
<comment type="caution">
    <text evidence="1">The sequence shown here is derived from an EMBL/GenBank/DDBJ whole genome shotgun (WGS) entry which is preliminary data.</text>
</comment>
<name>A0A1G2FFR4_9BACT</name>
<proteinExistence type="predicted"/>
<organism evidence="1 2">
    <name type="scientific">Candidatus Portnoybacteria bacterium RIFCSPHIGHO2_12_FULL_38_9</name>
    <dbReference type="NCBI Taxonomy" id="1801997"/>
    <lineage>
        <taxon>Bacteria</taxon>
        <taxon>Candidatus Portnoyibacteriota</taxon>
    </lineage>
</organism>
<dbReference type="STRING" id="1801997.A3J64_03610"/>
<sequence>MKYYPVKKLDELTSNIVELMPPLESFFLTNDNIKEVSKKLYAYDPVEIYKRRQKYFISLLQQKIKRLFSEGERKTIALFREEKSGLAGGVVDHHGILNHPVLIGVNIVPHFFRMFNRSIHGDILTFATGNVPLNDPFHRRGFMVRDRKVNLFPKNDKNKIVFGLSKYDFKFIESLQRTHQWKFHSSEVQKFLEKVQKLISEIDFSTCETLGDQITKINFHLWPLLFNTEARDGVSKLISIEYDDIVIEYLLYVLNNDPKSFIYQMLFDNDFQEKTLDYFNRKTGAWNSEKDLGTHFFWGISANHEHLRMKLENGKLRSNDNSFAIEWSIDGLSKALRNRRILPGMFLKFSLLLFYMGLKPFAGYGSGNYLAVLQKDMIEFLQDIYPQEVDSIKSITVNNITSVPVLLQRGSDGKIKNYFAFDIMFDGGLPKGYFGKINSVPLKYFMAPNLNAIYDYAFNLYGQGKKADIVAISEDYEPLLREVI</sequence>
<gene>
    <name evidence="1" type="ORF">A3J64_03610</name>
</gene>
<reference evidence="1 2" key="1">
    <citation type="journal article" date="2016" name="Nat. Commun.">
        <title>Thousands of microbial genomes shed light on interconnected biogeochemical processes in an aquifer system.</title>
        <authorList>
            <person name="Anantharaman K."/>
            <person name="Brown C.T."/>
            <person name="Hug L.A."/>
            <person name="Sharon I."/>
            <person name="Castelle C.J."/>
            <person name="Probst A.J."/>
            <person name="Thomas B.C."/>
            <person name="Singh A."/>
            <person name="Wilkins M.J."/>
            <person name="Karaoz U."/>
            <person name="Brodie E.L."/>
            <person name="Williams K.H."/>
            <person name="Hubbard S.S."/>
            <person name="Banfield J.F."/>
        </authorList>
    </citation>
    <scope>NUCLEOTIDE SEQUENCE [LARGE SCALE GENOMIC DNA]</scope>
</reference>